<dbReference type="SUPFAM" id="SSF56112">
    <property type="entry name" value="Protein kinase-like (PK-like)"/>
    <property type="match status" value="1"/>
</dbReference>
<feature type="compositionally biased region" description="Polar residues" evidence="4">
    <location>
        <begin position="129"/>
        <end position="145"/>
    </location>
</feature>
<dbReference type="AlphaFoldDB" id="U4LGJ7"/>
<feature type="compositionally biased region" description="Polar residues" evidence="4">
    <location>
        <begin position="41"/>
        <end position="66"/>
    </location>
</feature>
<evidence type="ECO:0000313" key="6">
    <source>
        <dbReference type="EMBL" id="CCX31229.1"/>
    </source>
</evidence>
<evidence type="ECO:0000256" key="4">
    <source>
        <dbReference type="SAM" id="MobiDB-lite"/>
    </source>
</evidence>
<dbReference type="PROSITE" id="PS50011">
    <property type="entry name" value="PROTEIN_KINASE_DOM"/>
    <property type="match status" value="1"/>
</dbReference>
<dbReference type="STRING" id="1076935.U4LGJ7"/>
<dbReference type="PANTHER" id="PTHR24346">
    <property type="entry name" value="MAP/MICROTUBULE AFFINITY-REGULATING KINASE"/>
    <property type="match status" value="1"/>
</dbReference>
<keyword evidence="1 3" id="KW-0547">Nucleotide-binding</keyword>
<dbReference type="InterPro" id="IPR000719">
    <property type="entry name" value="Prot_kinase_dom"/>
</dbReference>
<dbReference type="GO" id="GO:0004674">
    <property type="term" value="F:protein serine/threonine kinase activity"/>
    <property type="evidence" value="ECO:0007669"/>
    <property type="project" value="TreeGrafter"/>
</dbReference>
<feature type="region of interest" description="Disordered" evidence="4">
    <location>
        <begin position="191"/>
        <end position="217"/>
    </location>
</feature>
<protein>
    <submittedName>
        <fullName evidence="6">Similar to Serine/threonine-protein kinase 33 acc. no. Q9BYT3</fullName>
    </submittedName>
</protein>
<dbReference type="SMART" id="SM00220">
    <property type="entry name" value="S_TKc"/>
    <property type="match status" value="1"/>
</dbReference>
<feature type="binding site" evidence="3">
    <location>
        <position position="336"/>
    </location>
    <ligand>
        <name>ATP</name>
        <dbReference type="ChEBI" id="CHEBI:30616"/>
    </ligand>
</feature>
<dbReference type="OrthoDB" id="4062651at2759"/>
<feature type="compositionally biased region" description="Basic and acidic residues" evidence="4">
    <location>
        <begin position="204"/>
        <end position="214"/>
    </location>
</feature>
<dbReference type="GO" id="GO:0005737">
    <property type="term" value="C:cytoplasm"/>
    <property type="evidence" value="ECO:0007669"/>
    <property type="project" value="TreeGrafter"/>
</dbReference>
<proteinExistence type="predicted"/>
<feature type="region of interest" description="Disordered" evidence="4">
    <location>
        <begin position="1"/>
        <end position="157"/>
    </location>
</feature>
<evidence type="ECO:0000256" key="1">
    <source>
        <dbReference type="ARBA" id="ARBA00022741"/>
    </source>
</evidence>
<feature type="region of interest" description="Disordered" evidence="4">
    <location>
        <begin position="472"/>
        <end position="499"/>
    </location>
</feature>
<feature type="compositionally biased region" description="Polar residues" evidence="4">
    <location>
        <begin position="488"/>
        <end position="499"/>
    </location>
</feature>
<keyword evidence="2 3" id="KW-0067">ATP-binding</keyword>
<dbReference type="PANTHER" id="PTHR24346:SF76">
    <property type="entry name" value="NON-SPECIFIC SERINE_THREONINE PROTEIN KINASE"/>
    <property type="match status" value="1"/>
</dbReference>
<organism evidence="6 7">
    <name type="scientific">Pyronema omphalodes (strain CBS 100304)</name>
    <name type="common">Pyronema confluens</name>
    <dbReference type="NCBI Taxonomy" id="1076935"/>
    <lineage>
        <taxon>Eukaryota</taxon>
        <taxon>Fungi</taxon>
        <taxon>Dikarya</taxon>
        <taxon>Ascomycota</taxon>
        <taxon>Pezizomycotina</taxon>
        <taxon>Pezizomycetes</taxon>
        <taxon>Pezizales</taxon>
        <taxon>Pyronemataceae</taxon>
        <taxon>Pyronema</taxon>
    </lineage>
</organism>
<name>U4LGJ7_PYROM</name>
<dbReference type="InterPro" id="IPR017441">
    <property type="entry name" value="Protein_kinase_ATP_BS"/>
</dbReference>
<dbReference type="GO" id="GO:0035556">
    <property type="term" value="P:intracellular signal transduction"/>
    <property type="evidence" value="ECO:0007669"/>
    <property type="project" value="TreeGrafter"/>
</dbReference>
<evidence type="ECO:0000256" key="2">
    <source>
        <dbReference type="ARBA" id="ARBA00022840"/>
    </source>
</evidence>
<accession>U4LGJ7</accession>
<dbReference type="Proteomes" id="UP000018144">
    <property type="component" value="Unassembled WGS sequence"/>
</dbReference>
<feature type="domain" description="Protein kinase" evidence="5">
    <location>
        <begin position="301"/>
        <end position="608"/>
    </location>
</feature>
<gene>
    <name evidence="6" type="ORF">PCON_10360</name>
</gene>
<evidence type="ECO:0000313" key="7">
    <source>
        <dbReference type="Proteomes" id="UP000018144"/>
    </source>
</evidence>
<feature type="compositionally biased region" description="Polar residues" evidence="4">
    <location>
        <begin position="20"/>
        <end position="31"/>
    </location>
</feature>
<dbReference type="PROSITE" id="PS00107">
    <property type="entry name" value="PROTEIN_KINASE_ATP"/>
    <property type="match status" value="1"/>
</dbReference>
<dbReference type="InterPro" id="IPR011009">
    <property type="entry name" value="Kinase-like_dom_sf"/>
</dbReference>
<dbReference type="GO" id="GO:0005524">
    <property type="term" value="F:ATP binding"/>
    <property type="evidence" value="ECO:0007669"/>
    <property type="project" value="UniProtKB-UniRule"/>
</dbReference>
<dbReference type="GO" id="GO:0000226">
    <property type="term" value="P:microtubule cytoskeleton organization"/>
    <property type="evidence" value="ECO:0007669"/>
    <property type="project" value="TreeGrafter"/>
</dbReference>
<feature type="compositionally biased region" description="Acidic residues" evidence="4">
    <location>
        <begin position="79"/>
        <end position="92"/>
    </location>
</feature>
<evidence type="ECO:0000259" key="5">
    <source>
        <dbReference type="PROSITE" id="PS50011"/>
    </source>
</evidence>
<dbReference type="EMBL" id="HF935560">
    <property type="protein sequence ID" value="CCX31229.1"/>
    <property type="molecule type" value="Genomic_DNA"/>
</dbReference>
<sequence length="614" mass="66998">MFMDRPQQPHQSRDRELMETPQQRNLSSAFDSFSFERRHASPTNQPSYQPRRSRNLNNPSDSSSPRSYEVSACAVPVETEVEAEAETSDPEPEAPASPRQRRKSITFDSSVKSFGGRQQPAIPRLGATKASSSLSINPFDGSNYSFERRGSTSSRRGSGFLTAAQKLLLSPALSESACSLTSASTACSEASDEASEVGAGGANDRNDREPRTKGESSYLMTRLPSGERHSPELYIPLVQGRHGSFSSTRSRRRTISERSLNTNGSFSCSSPASVFLSSFCAPVAPTPEPDADAEGQEVGSYILGRQLGSGGFSVVKEAVTMEDNLEVSRAVKIVKKHAAGPGDSEEEIDRIQAEFDQEVAMWRYLSHSNIMQLIAVIDTPEATYAFMPLCRDGNLFELLRQPANREGLSHARVTRYAGQLASALRYLHEDMRIVHGDVKLENCMVDLSSNREEGGNILLNDFGLAKYIATDSDSDSGSDHDAVRPRKSPQQHNNETFSLTGSLPYSAPELLSHSVSSSITPASDVYAFAVTIFTLYTGTLPFSHDLAPKLAAMIVEGKWDTERLRNCRGLRGEAKEEVDAVVAVIARALGRDSTKRGTMAELLEGSWLEGCGQE</sequence>
<dbReference type="Gene3D" id="1.10.510.10">
    <property type="entry name" value="Transferase(Phosphotransferase) domain 1"/>
    <property type="match status" value="1"/>
</dbReference>
<dbReference type="InterPro" id="IPR008271">
    <property type="entry name" value="Ser/Thr_kinase_AS"/>
</dbReference>
<keyword evidence="6" id="KW-0808">Transferase</keyword>
<dbReference type="eggNOG" id="KOG0032">
    <property type="taxonomic scope" value="Eukaryota"/>
</dbReference>
<reference evidence="6 7" key="1">
    <citation type="journal article" date="2013" name="PLoS Genet.">
        <title>The genome and development-dependent transcriptomes of Pyronema confluens: a window into fungal evolution.</title>
        <authorList>
            <person name="Traeger S."/>
            <person name="Altegoer F."/>
            <person name="Freitag M."/>
            <person name="Gabaldon T."/>
            <person name="Kempken F."/>
            <person name="Kumar A."/>
            <person name="Marcet-Houben M."/>
            <person name="Poggeler S."/>
            <person name="Stajich J.E."/>
            <person name="Nowrousian M."/>
        </authorList>
    </citation>
    <scope>NUCLEOTIDE SEQUENCE [LARGE SCALE GENOMIC DNA]</scope>
    <source>
        <strain evidence="7">CBS 100304</strain>
        <tissue evidence="6">Vegetative mycelium</tissue>
    </source>
</reference>
<evidence type="ECO:0000256" key="3">
    <source>
        <dbReference type="PROSITE-ProRule" id="PRU10141"/>
    </source>
</evidence>
<dbReference type="Pfam" id="PF00069">
    <property type="entry name" value="Pkinase"/>
    <property type="match status" value="1"/>
</dbReference>
<dbReference type="PROSITE" id="PS00108">
    <property type="entry name" value="PROTEIN_KINASE_ST"/>
    <property type="match status" value="1"/>
</dbReference>
<keyword evidence="7" id="KW-1185">Reference proteome</keyword>
<keyword evidence="6" id="KW-0418">Kinase</keyword>